<dbReference type="PANTHER" id="PTHR22604">
    <property type="entry name" value="OXIDOREDUCTASES"/>
    <property type="match status" value="1"/>
</dbReference>
<dbReference type="EMBL" id="KN831801">
    <property type="protein sequence ID" value="KIM36878.1"/>
    <property type="molecule type" value="Genomic_DNA"/>
</dbReference>
<gene>
    <name evidence="8" type="ORF">M413DRAFT_31275</name>
</gene>
<dbReference type="Proteomes" id="UP000053424">
    <property type="component" value="Unassembled WGS sequence"/>
</dbReference>
<reference evidence="9" key="2">
    <citation type="submission" date="2015-01" db="EMBL/GenBank/DDBJ databases">
        <title>Evolutionary Origins and Diversification of the Mycorrhizal Mutualists.</title>
        <authorList>
            <consortium name="DOE Joint Genome Institute"/>
            <consortium name="Mycorrhizal Genomics Consortium"/>
            <person name="Kohler A."/>
            <person name="Kuo A."/>
            <person name="Nagy L.G."/>
            <person name="Floudas D."/>
            <person name="Copeland A."/>
            <person name="Barry K.W."/>
            <person name="Cichocki N."/>
            <person name="Veneault-Fourrey C."/>
            <person name="LaButti K."/>
            <person name="Lindquist E.A."/>
            <person name="Lipzen A."/>
            <person name="Lundell T."/>
            <person name="Morin E."/>
            <person name="Murat C."/>
            <person name="Riley R."/>
            <person name="Ohm R."/>
            <person name="Sun H."/>
            <person name="Tunlid A."/>
            <person name="Henrissat B."/>
            <person name="Grigoriev I.V."/>
            <person name="Hibbett D.S."/>
            <person name="Martin F."/>
        </authorList>
    </citation>
    <scope>NUCLEOTIDE SEQUENCE [LARGE SCALE GENOMIC DNA]</scope>
    <source>
        <strain evidence="9">h7</strain>
    </source>
</reference>
<evidence type="ECO:0000256" key="2">
    <source>
        <dbReference type="ARBA" id="ARBA00023002"/>
    </source>
</evidence>
<dbReference type="AlphaFoldDB" id="A0A0C2XG37"/>
<dbReference type="GO" id="GO:0047837">
    <property type="term" value="F:D-xylose 1-dehydrogenase (NADP+) activity"/>
    <property type="evidence" value="ECO:0007669"/>
    <property type="project" value="UniProtKB-EC"/>
</dbReference>
<feature type="domain" description="GFO/IDH/MocA-like oxidoreductase" evidence="7">
    <location>
        <begin position="257"/>
        <end position="344"/>
    </location>
</feature>
<dbReference type="HOGENOM" id="CLU_023194_5_2_1"/>
<evidence type="ECO:0000313" key="8">
    <source>
        <dbReference type="EMBL" id="KIM36878.1"/>
    </source>
</evidence>
<dbReference type="InterPro" id="IPR055170">
    <property type="entry name" value="GFO_IDH_MocA-like_dom"/>
</dbReference>
<name>A0A0C2XG37_HEBCY</name>
<dbReference type="Gene3D" id="3.30.360.10">
    <property type="entry name" value="Dihydrodipicolinate Reductase, domain 2"/>
    <property type="match status" value="1"/>
</dbReference>
<dbReference type="InterPro" id="IPR050984">
    <property type="entry name" value="Gfo/Idh/MocA_domain"/>
</dbReference>
<dbReference type="Pfam" id="PF22725">
    <property type="entry name" value="GFO_IDH_MocA_C3"/>
    <property type="match status" value="1"/>
</dbReference>
<evidence type="ECO:0000256" key="3">
    <source>
        <dbReference type="ARBA" id="ARBA00038984"/>
    </source>
</evidence>
<dbReference type="GO" id="GO:0000166">
    <property type="term" value="F:nucleotide binding"/>
    <property type="evidence" value="ECO:0007669"/>
    <property type="project" value="InterPro"/>
</dbReference>
<dbReference type="Gene3D" id="3.40.50.720">
    <property type="entry name" value="NAD(P)-binding Rossmann-like Domain"/>
    <property type="match status" value="1"/>
</dbReference>
<dbReference type="SUPFAM" id="SSF51735">
    <property type="entry name" value="NAD(P)-binding Rossmann-fold domains"/>
    <property type="match status" value="1"/>
</dbReference>
<organism evidence="8 9">
    <name type="scientific">Hebeloma cylindrosporum</name>
    <dbReference type="NCBI Taxonomy" id="76867"/>
    <lineage>
        <taxon>Eukaryota</taxon>
        <taxon>Fungi</taxon>
        <taxon>Dikarya</taxon>
        <taxon>Basidiomycota</taxon>
        <taxon>Agaricomycotina</taxon>
        <taxon>Agaricomycetes</taxon>
        <taxon>Agaricomycetidae</taxon>
        <taxon>Agaricales</taxon>
        <taxon>Agaricineae</taxon>
        <taxon>Hymenogastraceae</taxon>
        <taxon>Hebeloma</taxon>
    </lineage>
</organism>
<evidence type="ECO:0000256" key="1">
    <source>
        <dbReference type="ARBA" id="ARBA00010928"/>
    </source>
</evidence>
<feature type="domain" description="Gfo/Idh/MocA-like oxidoreductase N-terminal" evidence="6">
    <location>
        <begin position="140"/>
        <end position="206"/>
    </location>
</feature>
<proteinExistence type="inferred from homology"/>
<evidence type="ECO:0000259" key="7">
    <source>
        <dbReference type="Pfam" id="PF22725"/>
    </source>
</evidence>
<evidence type="ECO:0000259" key="6">
    <source>
        <dbReference type="Pfam" id="PF01408"/>
    </source>
</evidence>
<evidence type="ECO:0000313" key="9">
    <source>
        <dbReference type="Proteomes" id="UP000053424"/>
    </source>
</evidence>
<dbReference type="InterPro" id="IPR036291">
    <property type="entry name" value="NAD(P)-bd_dom_sf"/>
</dbReference>
<dbReference type="OrthoDB" id="64915at2759"/>
<dbReference type="SUPFAM" id="SSF55347">
    <property type="entry name" value="Glyceraldehyde-3-phosphate dehydrogenase-like, C-terminal domain"/>
    <property type="match status" value="1"/>
</dbReference>
<dbReference type="STRING" id="686832.A0A0C2XG37"/>
<accession>A0A0C2XG37</accession>
<comment type="catalytic activity">
    <reaction evidence="5">
        <text>D-xylose + NADP(+) = D-xylono-1,5-lactone + NADPH + H(+)</text>
        <dbReference type="Rhea" id="RHEA:22000"/>
        <dbReference type="ChEBI" id="CHEBI:15378"/>
        <dbReference type="ChEBI" id="CHEBI:15867"/>
        <dbReference type="ChEBI" id="CHEBI:53455"/>
        <dbReference type="ChEBI" id="CHEBI:57783"/>
        <dbReference type="ChEBI" id="CHEBI:58349"/>
        <dbReference type="EC" id="1.1.1.179"/>
    </reaction>
</comment>
<keyword evidence="2" id="KW-0560">Oxidoreductase</keyword>
<protein>
    <recommendedName>
        <fullName evidence="3">D-xylose 1-dehydrogenase (NADP(+), D-xylono-1,5-lactone-forming)</fullName>
        <ecNumber evidence="3">1.1.1.179</ecNumber>
    </recommendedName>
    <alternativeName>
        <fullName evidence="4">D-xylose-NADP dehydrogenase</fullName>
    </alternativeName>
</protein>
<comment type="similarity">
    <text evidence="1">Belongs to the Gfo/Idh/MocA family.</text>
</comment>
<dbReference type="EC" id="1.1.1.179" evidence="3"/>
<evidence type="ECO:0000256" key="5">
    <source>
        <dbReference type="ARBA" id="ARBA00049233"/>
    </source>
</evidence>
<dbReference type="InterPro" id="IPR000683">
    <property type="entry name" value="Gfo/Idh/MocA-like_OxRdtase_N"/>
</dbReference>
<reference evidence="8 9" key="1">
    <citation type="submission" date="2014-04" db="EMBL/GenBank/DDBJ databases">
        <authorList>
            <consortium name="DOE Joint Genome Institute"/>
            <person name="Kuo A."/>
            <person name="Gay G."/>
            <person name="Dore J."/>
            <person name="Kohler A."/>
            <person name="Nagy L.G."/>
            <person name="Floudas D."/>
            <person name="Copeland A."/>
            <person name="Barry K.W."/>
            <person name="Cichocki N."/>
            <person name="Veneault-Fourrey C."/>
            <person name="LaButti K."/>
            <person name="Lindquist E.A."/>
            <person name="Lipzen A."/>
            <person name="Lundell T."/>
            <person name="Morin E."/>
            <person name="Murat C."/>
            <person name="Sun H."/>
            <person name="Tunlid A."/>
            <person name="Henrissat B."/>
            <person name="Grigoriev I.V."/>
            <person name="Hibbett D.S."/>
            <person name="Martin F."/>
            <person name="Nordberg H.P."/>
            <person name="Cantor M.N."/>
            <person name="Hua S.X."/>
        </authorList>
    </citation>
    <scope>NUCLEOTIDE SEQUENCE [LARGE SCALE GENOMIC DNA]</scope>
    <source>
        <strain evidence="9">h7</strain>
    </source>
</reference>
<evidence type="ECO:0000256" key="4">
    <source>
        <dbReference type="ARBA" id="ARBA00042988"/>
    </source>
</evidence>
<dbReference type="PANTHER" id="PTHR22604:SF105">
    <property type="entry name" value="TRANS-1,2-DIHYDROBENZENE-1,2-DIOL DEHYDROGENASE"/>
    <property type="match status" value="1"/>
</dbReference>
<dbReference type="Pfam" id="PF01408">
    <property type="entry name" value="GFO_IDH_MocA"/>
    <property type="match status" value="1"/>
</dbReference>
<keyword evidence="9" id="KW-1185">Reference proteome</keyword>
<sequence>MKRFQALSELHYHNRQLNTASTIFIKHSPDPTKRVVATTPSIFKALLQLHRIPPYVPPPPGVNPLKFGILSTAEISIQALILPSRNHSEVEVYSIAGRSKRKRSRASLGSMESRTSILDPTDIKVMFLGLAIVLDIIANILNMLALIDDPEVDAIYIPLPNSLHYEWTIKALSAGKHVLVEKPISTRAEEVLKMHELAEQKGLVLLEAMHTAVQLIAPHSKSADKREFKGITPRSSEFEKSSRAESSTAAYKPSDFDLAKGVVLDVGCYNLDVIRFLSSSDPFSVLSASHSELVGKVDKSASATLALPNDVTASLTCDISSSPSWGFIPNFDFSFEVDLEGGNIRLNQFMISHLYHAITVTKRTGEKLAEKVEAFVDKVKGREARTWHSKVDSVVEAEWLQKIYETMGLEVRPPSSYYLNDE</sequence>